<keyword evidence="7 10" id="KW-0238">DNA-binding</keyword>
<dbReference type="Gene3D" id="1.20.120.920">
    <property type="entry name" value="CRISPR-associated endonuclease Cas1, C-terminal domain"/>
    <property type="match status" value="1"/>
</dbReference>
<comment type="caution">
    <text evidence="11">The sequence shown here is derived from an EMBL/GenBank/DDBJ whole genome shotgun (WGS) entry which is preliminary data.</text>
</comment>
<sequence length="289" mass="33508">MAWRNILINQHCKISYKLNMCIVQTDTDVRQIPVEDIRVLIIGTTRAVITAYAVMELLRRQVRVLFTDDKSFPIGEINNYIGNGNRNQNIQKQISWRTERKHLLWKKIVQTKITNQAACLKGFQKDDQSLLDLIPEIMDNDSSNREAVAARLYFTRLFGKDFVRHDDDQKINFLLNYGYSILLSTVSREISANGYLTEIGIHHDSQENQYNLACDLMEVFRPAIDRAVFQMKEYELTLENKITLIEIFDQEISYLGQSNTINSAITLFVRKSLNFLSGIDDQMEADVEI</sequence>
<dbReference type="Pfam" id="PF01867">
    <property type="entry name" value="Cas_Cas1"/>
    <property type="match status" value="1"/>
</dbReference>
<dbReference type="NCBIfam" id="TIGR03639">
    <property type="entry name" value="cas1_NMENI"/>
    <property type="match status" value="1"/>
</dbReference>
<evidence type="ECO:0000256" key="2">
    <source>
        <dbReference type="ARBA" id="ARBA00022723"/>
    </source>
</evidence>
<keyword evidence="8 10" id="KW-0464">Manganese</keyword>
<evidence type="ECO:0000256" key="9">
    <source>
        <dbReference type="ARBA" id="ARBA00038592"/>
    </source>
</evidence>
<keyword evidence="12" id="KW-1185">Reference proteome</keyword>
<dbReference type="EMBL" id="AXCV01000162">
    <property type="protein sequence ID" value="KGO31897.1"/>
    <property type="molecule type" value="Genomic_DNA"/>
</dbReference>
<gene>
    <name evidence="10" type="primary">cas1</name>
    <name evidence="11" type="ORF">Q757_04290</name>
</gene>
<evidence type="ECO:0000256" key="7">
    <source>
        <dbReference type="ARBA" id="ARBA00023125"/>
    </source>
</evidence>
<feature type="binding site" evidence="10">
    <location>
        <position position="146"/>
    </location>
    <ligand>
        <name>Mn(2+)</name>
        <dbReference type="ChEBI" id="CHEBI:29035"/>
    </ligand>
</feature>
<evidence type="ECO:0000256" key="1">
    <source>
        <dbReference type="ARBA" id="ARBA00022722"/>
    </source>
</evidence>
<comment type="similarity">
    <text evidence="10">Belongs to the CRISPR-associated endonuclease Cas1 family.</text>
</comment>
<comment type="function">
    <text evidence="10">CRISPR (clustered regularly interspaced short palindromic repeat), is an adaptive immune system that provides protection against mobile genetic elements (viruses, transposable elements and conjugative plasmids). CRISPR clusters contain spacers, sequences complementary to antecedent mobile elements, and target invading nucleic acids. CRISPR clusters are transcribed and processed into CRISPR RNA (crRNA). Acts as a dsDNA endonuclease. Involved in the integration of spacer DNA into the CRISPR cassette.</text>
</comment>
<evidence type="ECO:0000256" key="5">
    <source>
        <dbReference type="ARBA" id="ARBA00022842"/>
    </source>
</evidence>
<accession>A0ABR4XQZ8</accession>
<dbReference type="InterPro" id="IPR042211">
    <property type="entry name" value="CRISPR-assoc_Cas1_N"/>
</dbReference>
<feature type="binding site" evidence="10">
    <location>
        <position position="203"/>
    </location>
    <ligand>
        <name>Mn(2+)</name>
        <dbReference type="ChEBI" id="CHEBI:29035"/>
    </ligand>
</feature>
<keyword evidence="1 10" id="KW-0540">Nuclease</keyword>
<dbReference type="PANTHER" id="PTHR34353">
    <property type="entry name" value="CRISPR-ASSOCIATED ENDONUCLEASE CAS1 1"/>
    <property type="match status" value="1"/>
</dbReference>
<proteinExistence type="inferred from homology"/>
<keyword evidence="4 10" id="KW-0378">Hydrolase</keyword>
<dbReference type="Proteomes" id="UP000030023">
    <property type="component" value="Unassembled WGS sequence"/>
</dbReference>
<keyword evidence="6 10" id="KW-0051">Antiviral defense</keyword>
<evidence type="ECO:0000313" key="12">
    <source>
        <dbReference type="Proteomes" id="UP000030023"/>
    </source>
</evidence>
<dbReference type="Gene3D" id="3.100.10.20">
    <property type="entry name" value="CRISPR-associated endonuclease Cas1, N-terminal domain"/>
    <property type="match status" value="1"/>
</dbReference>
<dbReference type="EC" id="3.1.-.-" evidence="10"/>
<name>A0ABR4XQZ8_9LACO</name>
<evidence type="ECO:0000256" key="6">
    <source>
        <dbReference type="ARBA" id="ARBA00023118"/>
    </source>
</evidence>
<dbReference type="InterPro" id="IPR042206">
    <property type="entry name" value="CRISPR-assoc_Cas1_C"/>
</dbReference>
<evidence type="ECO:0000313" key="11">
    <source>
        <dbReference type="EMBL" id="KGO31897.1"/>
    </source>
</evidence>
<dbReference type="PANTHER" id="PTHR34353:SF2">
    <property type="entry name" value="CRISPR-ASSOCIATED ENDONUCLEASE CAS1 1"/>
    <property type="match status" value="1"/>
</dbReference>
<evidence type="ECO:0000256" key="4">
    <source>
        <dbReference type="ARBA" id="ARBA00022801"/>
    </source>
</evidence>
<comment type="subunit">
    <text evidence="9 10">Homodimer, forms a heterotetramer with a Cas2 homodimer.</text>
</comment>
<keyword evidence="5 10" id="KW-0460">Magnesium</keyword>
<feature type="binding site" evidence="10">
    <location>
        <position position="218"/>
    </location>
    <ligand>
        <name>Mn(2+)</name>
        <dbReference type="ChEBI" id="CHEBI:29035"/>
    </ligand>
</feature>
<protein>
    <recommendedName>
        <fullName evidence="10">CRISPR-associated endonuclease Cas1</fullName>
        <ecNumber evidence="10">3.1.-.-</ecNumber>
    </recommendedName>
</protein>
<dbReference type="HAMAP" id="MF_01470">
    <property type="entry name" value="Cas1"/>
    <property type="match status" value="1"/>
</dbReference>
<dbReference type="NCBIfam" id="TIGR00287">
    <property type="entry name" value="cas1"/>
    <property type="match status" value="1"/>
</dbReference>
<keyword evidence="2 10" id="KW-0479">Metal-binding</keyword>
<evidence type="ECO:0000256" key="8">
    <source>
        <dbReference type="ARBA" id="ARBA00023211"/>
    </source>
</evidence>
<dbReference type="InterPro" id="IPR002729">
    <property type="entry name" value="CRISPR-assoc_Cas1"/>
</dbReference>
<evidence type="ECO:0000256" key="3">
    <source>
        <dbReference type="ARBA" id="ARBA00022759"/>
    </source>
</evidence>
<comment type="cofactor">
    <cofactor evidence="10">
        <name>Mg(2+)</name>
        <dbReference type="ChEBI" id="CHEBI:18420"/>
    </cofactor>
    <cofactor evidence="10">
        <name>Mn(2+)</name>
        <dbReference type="ChEBI" id="CHEBI:29035"/>
    </cofactor>
</comment>
<keyword evidence="3 10" id="KW-0255">Endonuclease</keyword>
<reference evidence="11 12" key="1">
    <citation type="journal article" date="2014" name="Antonie Van Leeuwenhoek">
        <title>Oenococcus alcoholitolerans sp. nov., a lactic acid bacteria isolated from cachaca and ethanol fermentation processes.</title>
        <authorList>
            <person name="Badotti F."/>
            <person name="Moreira A.P."/>
            <person name="Tonon L.A."/>
            <person name="de Lucena B.T."/>
            <person name="Gomes Fde C."/>
            <person name="Kruger R."/>
            <person name="Thompson C.C."/>
            <person name="de Morais M.A.Jr."/>
            <person name="Rosa C.A."/>
            <person name="Thompson F.L."/>
        </authorList>
    </citation>
    <scope>NUCLEOTIDE SEQUENCE [LARGE SCALE GENOMIC DNA]</scope>
    <source>
        <strain evidence="11 12">UFRJ-M7.2.18</strain>
    </source>
</reference>
<organism evidence="11 12">
    <name type="scientific">Oenococcus alcoholitolerans</name>
    <dbReference type="NCBI Taxonomy" id="931074"/>
    <lineage>
        <taxon>Bacteria</taxon>
        <taxon>Bacillati</taxon>
        <taxon>Bacillota</taxon>
        <taxon>Bacilli</taxon>
        <taxon>Lactobacillales</taxon>
        <taxon>Lactobacillaceae</taxon>
        <taxon>Oenococcus</taxon>
    </lineage>
</organism>
<dbReference type="InterPro" id="IPR050646">
    <property type="entry name" value="Cas1"/>
</dbReference>
<evidence type="ECO:0000256" key="10">
    <source>
        <dbReference type="HAMAP-Rule" id="MF_01470"/>
    </source>
</evidence>
<dbReference type="InterPro" id="IPR019855">
    <property type="entry name" value="CRISPR-assoc_Cas1_NMENI"/>
</dbReference>